<keyword evidence="2" id="KW-0732">Signal</keyword>
<reference evidence="3" key="1">
    <citation type="journal article" date="2014" name="Int. J. Syst. Evol. Microbiol.">
        <title>Complete genome sequence of Corynebacterium casei LMG S-19264T (=DSM 44701T), isolated from a smear-ripened cheese.</title>
        <authorList>
            <consortium name="US DOE Joint Genome Institute (JGI-PGF)"/>
            <person name="Walter F."/>
            <person name="Albersmeier A."/>
            <person name="Kalinowski J."/>
            <person name="Ruckert C."/>
        </authorList>
    </citation>
    <scope>NUCLEOTIDE SEQUENCE</scope>
    <source>
        <strain evidence="3">CGMCC 1.15448</strain>
    </source>
</reference>
<gene>
    <name evidence="3" type="ORF">GCM10011511_06280</name>
</gene>
<comment type="caution">
    <text evidence="3">The sequence shown here is derived from an EMBL/GenBank/DDBJ whole genome shotgun (WGS) entry which is preliminary data.</text>
</comment>
<reference evidence="3" key="2">
    <citation type="submission" date="2020-09" db="EMBL/GenBank/DDBJ databases">
        <authorList>
            <person name="Sun Q."/>
            <person name="Zhou Y."/>
        </authorList>
    </citation>
    <scope>NUCLEOTIDE SEQUENCE</scope>
    <source>
        <strain evidence="3">CGMCC 1.15448</strain>
    </source>
</reference>
<dbReference type="PROSITE" id="PS51257">
    <property type="entry name" value="PROKAR_LIPOPROTEIN"/>
    <property type="match status" value="1"/>
</dbReference>
<feature type="signal peptide" evidence="2">
    <location>
        <begin position="1"/>
        <end position="26"/>
    </location>
</feature>
<dbReference type="RefSeq" id="WP_188928460.1">
    <property type="nucleotide sequence ID" value="NZ_BMJC01000001.1"/>
</dbReference>
<feature type="compositionally biased region" description="Basic and acidic residues" evidence="1">
    <location>
        <begin position="310"/>
        <end position="321"/>
    </location>
</feature>
<dbReference type="EMBL" id="BMJC01000001">
    <property type="protein sequence ID" value="GGA85961.1"/>
    <property type="molecule type" value="Genomic_DNA"/>
</dbReference>
<feature type="chain" id="PRO_5035147943" description="Outer membrane lipoprotein-sorting protein" evidence="2">
    <location>
        <begin position="27"/>
        <end position="338"/>
    </location>
</feature>
<proteinExistence type="predicted"/>
<evidence type="ECO:0000256" key="2">
    <source>
        <dbReference type="SAM" id="SignalP"/>
    </source>
</evidence>
<dbReference type="Proteomes" id="UP000607559">
    <property type="component" value="Unassembled WGS sequence"/>
</dbReference>
<evidence type="ECO:0008006" key="5">
    <source>
        <dbReference type="Google" id="ProtNLM"/>
    </source>
</evidence>
<feature type="region of interest" description="Disordered" evidence="1">
    <location>
        <begin position="297"/>
        <end position="338"/>
    </location>
</feature>
<evidence type="ECO:0000313" key="4">
    <source>
        <dbReference type="Proteomes" id="UP000607559"/>
    </source>
</evidence>
<evidence type="ECO:0000313" key="3">
    <source>
        <dbReference type="EMBL" id="GGA85961.1"/>
    </source>
</evidence>
<keyword evidence="4" id="KW-1185">Reference proteome</keyword>
<protein>
    <recommendedName>
        <fullName evidence="5">Outer membrane lipoprotein-sorting protein</fullName>
    </recommendedName>
</protein>
<organism evidence="3 4">
    <name type="scientific">Puia dinghuensis</name>
    <dbReference type="NCBI Taxonomy" id="1792502"/>
    <lineage>
        <taxon>Bacteria</taxon>
        <taxon>Pseudomonadati</taxon>
        <taxon>Bacteroidota</taxon>
        <taxon>Chitinophagia</taxon>
        <taxon>Chitinophagales</taxon>
        <taxon>Chitinophagaceae</taxon>
        <taxon>Puia</taxon>
    </lineage>
</organism>
<sequence length="338" mass="39112">MHISRPSIVLLLAVSCLVGLSFPAEAQHLSPAVQQDLRQREDSLKGYSDSIVNAATPEVRFRSDSQFVRSLVRALKQPYSFYYPFDSLQTISHLYAPDSTFRIFTWQFKKDEFLYLQEGAIQMNQPDGSLKLFPLFDASMFTDKPDDSVRTRKNWIGAIYYRIIEKTWEGRNYYTLLGFDDYSETSNKKWMEVLTFNPAGEPQFGGPYFSFAGDSVHKKMQYRFNIEYKKEAATRFNYDPEMDMVVYDHLVPEGDQPQKKDTYVPDGDFEAFQWKDGHWLHIEKKLFTFKLKDGEAPTEGKILDDQGNIDETKLQESSDKNAKKKKNDKPAPAKKPGS</sequence>
<dbReference type="AlphaFoldDB" id="A0A8J2U855"/>
<name>A0A8J2U855_9BACT</name>
<evidence type="ECO:0000256" key="1">
    <source>
        <dbReference type="SAM" id="MobiDB-lite"/>
    </source>
</evidence>
<accession>A0A8J2U855</accession>